<evidence type="ECO:0000256" key="1">
    <source>
        <dbReference type="ARBA" id="ARBA00023180"/>
    </source>
</evidence>
<sequence length="169" mass="19408">PIGVASNIVSRLGYDTKDPEKLYEIYSELSYKDLLLATANIPLTQLVHNKLLLLPCVEKNFLGVESVLNDLPYNLITKKPSKNISLMYSSTDKEGLFFADEETKDTLEIKDKRSPFEEDLKFKSKKEEKALALKVKQHYFGKEAVSEKTILKLSDMYTHLYFEIPIILE</sequence>
<protein>
    <submittedName>
        <fullName evidence="3">Esterase</fullName>
    </submittedName>
</protein>
<dbReference type="Pfam" id="PF00135">
    <property type="entry name" value="COesterase"/>
    <property type="match status" value="1"/>
</dbReference>
<dbReference type="Gene3D" id="3.40.50.1820">
    <property type="entry name" value="alpha/beta hydrolase"/>
    <property type="match status" value="1"/>
</dbReference>
<evidence type="ECO:0000259" key="2">
    <source>
        <dbReference type="Pfam" id="PF00135"/>
    </source>
</evidence>
<proteinExistence type="evidence at transcript level"/>
<gene>
    <name evidence="3" type="ORF">hvpg0070</name>
</gene>
<feature type="non-terminal residue" evidence="3">
    <location>
        <position position="1"/>
    </location>
</feature>
<evidence type="ECO:0000313" key="3">
    <source>
        <dbReference type="EMBL" id="ACX53759.1"/>
    </source>
</evidence>
<organism evidence="3">
    <name type="scientific">Heliothis virescens</name>
    <name type="common">Tobacco budworm moth</name>
    <dbReference type="NCBI Taxonomy" id="7102"/>
    <lineage>
        <taxon>Eukaryota</taxon>
        <taxon>Metazoa</taxon>
        <taxon>Ecdysozoa</taxon>
        <taxon>Arthropoda</taxon>
        <taxon>Hexapoda</taxon>
        <taxon>Insecta</taxon>
        <taxon>Pterygota</taxon>
        <taxon>Neoptera</taxon>
        <taxon>Endopterygota</taxon>
        <taxon>Lepidoptera</taxon>
        <taxon>Glossata</taxon>
        <taxon>Ditrysia</taxon>
        <taxon>Noctuoidea</taxon>
        <taxon>Noctuidae</taxon>
        <taxon>Heliothinae</taxon>
        <taxon>Heliothis</taxon>
    </lineage>
</organism>
<keyword evidence="1" id="KW-0325">Glycoprotein</keyword>
<accession>D2SNR8</accession>
<name>D2SNR8_HELVI</name>
<feature type="non-terminal residue" evidence="3">
    <location>
        <position position="169"/>
    </location>
</feature>
<dbReference type="AlphaFoldDB" id="D2SNR8"/>
<dbReference type="InterPro" id="IPR002018">
    <property type="entry name" value="CarbesteraseB"/>
</dbReference>
<dbReference type="SUPFAM" id="SSF53474">
    <property type="entry name" value="alpha/beta-Hydrolases"/>
    <property type="match status" value="1"/>
</dbReference>
<dbReference type="EMBL" id="EZ407198">
    <property type="protein sequence ID" value="ACX53759.1"/>
    <property type="molecule type" value="mRNA"/>
</dbReference>
<dbReference type="InterPro" id="IPR029058">
    <property type="entry name" value="AB_hydrolase_fold"/>
</dbReference>
<feature type="domain" description="Carboxylesterase type B" evidence="2">
    <location>
        <begin position="4"/>
        <end position="167"/>
    </location>
</feature>
<reference evidence="3" key="1">
    <citation type="journal article" date="2010" name="BMC Genomics">
        <title>Transcriptome analysis of the sex pheromone gland of the noctuid moth Heliothis virescens.</title>
        <authorList>
            <person name="Vogel H."/>
            <person name="Heidel A.J."/>
            <person name="Heckel D.G."/>
            <person name="Groot A.T."/>
        </authorList>
    </citation>
    <scope>NUCLEOTIDE SEQUENCE</scope>
</reference>